<evidence type="ECO:0000313" key="2">
    <source>
        <dbReference type="Proteomes" id="UP001141327"/>
    </source>
</evidence>
<dbReference type="InterPro" id="IPR013761">
    <property type="entry name" value="SAM/pointed_sf"/>
</dbReference>
<dbReference type="SUPFAM" id="SSF47769">
    <property type="entry name" value="SAM/Pointed domain"/>
    <property type="match status" value="1"/>
</dbReference>
<gene>
    <name evidence="1" type="ORF">PAPYR_4797</name>
</gene>
<keyword evidence="2" id="KW-1185">Reference proteome</keyword>
<reference evidence="1" key="1">
    <citation type="journal article" date="2022" name="bioRxiv">
        <title>Genomics of Preaxostyla Flagellates Illuminates Evolutionary Transitions and the Path Towards Mitochondrial Loss.</title>
        <authorList>
            <person name="Novak L.V.F."/>
            <person name="Treitli S.C."/>
            <person name="Pyrih J."/>
            <person name="Halakuc P."/>
            <person name="Pipaliya S.V."/>
            <person name="Vacek V."/>
            <person name="Brzon O."/>
            <person name="Soukal P."/>
            <person name="Eme L."/>
            <person name="Dacks J.B."/>
            <person name="Karnkowska A."/>
            <person name="Elias M."/>
            <person name="Hampl V."/>
        </authorList>
    </citation>
    <scope>NUCLEOTIDE SEQUENCE</scope>
    <source>
        <strain evidence="1">RCP-MX</strain>
    </source>
</reference>
<accession>A0ABQ8ULE1</accession>
<organism evidence="1 2">
    <name type="scientific">Paratrimastix pyriformis</name>
    <dbReference type="NCBI Taxonomy" id="342808"/>
    <lineage>
        <taxon>Eukaryota</taxon>
        <taxon>Metamonada</taxon>
        <taxon>Preaxostyla</taxon>
        <taxon>Paratrimastigidae</taxon>
        <taxon>Paratrimastix</taxon>
    </lineage>
</organism>
<dbReference type="Gene3D" id="1.10.150.50">
    <property type="entry name" value="Transcription Factor, Ets-1"/>
    <property type="match status" value="1"/>
</dbReference>
<name>A0ABQ8ULE1_9EUKA</name>
<dbReference type="EMBL" id="JAPMOS010000021">
    <property type="protein sequence ID" value="KAJ4459261.1"/>
    <property type="molecule type" value="Genomic_DNA"/>
</dbReference>
<evidence type="ECO:0000313" key="1">
    <source>
        <dbReference type="EMBL" id="KAJ4459261.1"/>
    </source>
</evidence>
<comment type="caution">
    <text evidence="1">The sequence shown here is derived from an EMBL/GenBank/DDBJ whole genome shotgun (WGS) entry which is preliminary data.</text>
</comment>
<sequence length="356" mass="38784">MSEEATEEYYEEDVVDLTAADALGEEEARARRRARFGVESNAPTSRPVIAPIVFKQSLDQLVGGTPLLPPPTVPSRSIFPAPAPAAQLDGAAGIFNPTPRPPPLMSQMYTPPSVSVPSMGGIGLGMGIGTFGKPMTPSISSTLPTTQRLQYTAPSGGLRSEMISTRAPAVDVVLPTGQRLSYGAFGVDTPSRPNPTVQLANPSRPMVQLRPTVQLAAAAARQQPPQTQRPLVVQLVAPQQQQPQQQGLGGRPRVVLAGQQQQQPQRLTVQLQTRGMQPRQEVADVQTWLRSIGLFDCLQMFQRTDGAVLLRLTEQAFMDRFKNNLEAGQVGWAKLQERLEEENTRPQRRGTKRFSL</sequence>
<protein>
    <recommendedName>
        <fullName evidence="3">SAM domain-containing protein</fullName>
    </recommendedName>
</protein>
<proteinExistence type="predicted"/>
<dbReference type="Proteomes" id="UP001141327">
    <property type="component" value="Unassembled WGS sequence"/>
</dbReference>
<evidence type="ECO:0008006" key="3">
    <source>
        <dbReference type="Google" id="ProtNLM"/>
    </source>
</evidence>